<feature type="transmembrane region" description="Helical" evidence="6">
    <location>
        <begin position="162"/>
        <end position="183"/>
    </location>
</feature>
<accession>A0A438HJ58</accession>
<evidence type="ECO:0000256" key="1">
    <source>
        <dbReference type="ARBA" id="ARBA00004141"/>
    </source>
</evidence>
<name>A0A438HJ58_VITVI</name>
<dbReference type="GO" id="GO:0055085">
    <property type="term" value="P:transmembrane transport"/>
    <property type="evidence" value="ECO:0007669"/>
    <property type="project" value="InterPro"/>
</dbReference>
<feature type="transmembrane region" description="Helical" evidence="6">
    <location>
        <begin position="113"/>
        <end position="133"/>
    </location>
</feature>
<proteinExistence type="inferred from homology"/>
<organism evidence="8 9">
    <name type="scientific">Vitis vinifera</name>
    <name type="common">Grape</name>
    <dbReference type="NCBI Taxonomy" id="29760"/>
    <lineage>
        <taxon>Eukaryota</taxon>
        <taxon>Viridiplantae</taxon>
        <taxon>Streptophyta</taxon>
        <taxon>Embryophyta</taxon>
        <taxon>Tracheophyta</taxon>
        <taxon>Spermatophyta</taxon>
        <taxon>Magnoliopsida</taxon>
        <taxon>eudicotyledons</taxon>
        <taxon>Gunneridae</taxon>
        <taxon>Pentapetalae</taxon>
        <taxon>rosids</taxon>
        <taxon>Vitales</taxon>
        <taxon>Vitaceae</taxon>
        <taxon>Viteae</taxon>
        <taxon>Vitis</taxon>
    </lineage>
</organism>
<protein>
    <submittedName>
        <fullName evidence="8">Cationic amino acid transporter 9, chloroplastic</fullName>
    </submittedName>
</protein>
<evidence type="ECO:0000256" key="4">
    <source>
        <dbReference type="ARBA" id="ARBA00022989"/>
    </source>
</evidence>
<feature type="domain" description="Amino acid permease/ SLC12A" evidence="7">
    <location>
        <begin position="86"/>
        <end position="147"/>
    </location>
</feature>
<dbReference type="EMBL" id="QGNW01000215">
    <property type="protein sequence ID" value="RVW84486.1"/>
    <property type="molecule type" value="Genomic_DNA"/>
</dbReference>
<comment type="similarity">
    <text evidence="2">Belongs to the amino acid-polyamine-organocation (APC) superfamily. Cationic amino acid transporter (CAT) (TC 2.A.3.3) family.</text>
</comment>
<evidence type="ECO:0000313" key="9">
    <source>
        <dbReference type="Proteomes" id="UP000288805"/>
    </source>
</evidence>
<comment type="caution">
    <text evidence="8">The sequence shown here is derived from an EMBL/GenBank/DDBJ whole genome shotgun (WGS) entry which is preliminary data.</text>
</comment>
<evidence type="ECO:0000259" key="7">
    <source>
        <dbReference type="Pfam" id="PF00324"/>
    </source>
</evidence>
<dbReference type="AlphaFoldDB" id="A0A438HJ58"/>
<sequence>MSPRGNSNMLPVYKRRRTENIQAGSVMGEGKPTAYLPSSSSSSSYISRFCSSALRTKTLASSSPSDSSIRTLSGDALVRRLGLFDLILIGVGASIGAGIFVVTGTVARDAGPGVTISFILAGASCVLNALCYAELASRFPAVVGGAYLKTFQAGLDIGGEEFLGGALSINILAPILLVLLTIILCRGVGESSAVNCFMTVTKVLKGVSLGVSYAFPLCKAVLNNHRMKNNFCSLKCIGTL</sequence>
<keyword evidence="4 6" id="KW-1133">Transmembrane helix</keyword>
<dbReference type="Pfam" id="PF00324">
    <property type="entry name" value="AA_permease"/>
    <property type="match status" value="1"/>
</dbReference>
<evidence type="ECO:0000256" key="2">
    <source>
        <dbReference type="ARBA" id="ARBA00008572"/>
    </source>
</evidence>
<evidence type="ECO:0000256" key="3">
    <source>
        <dbReference type="ARBA" id="ARBA00022692"/>
    </source>
</evidence>
<feature type="transmembrane region" description="Helical" evidence="6">
    <location>
        <begin position="86"/>
        <end position="107"/>
    </location>
</feature>
<dbReference type="PANTHER" id="PTHR43243">
    <property type="entry name" value="INNER MEMBRANE TRANSPORTER YGJI-RELATED"/>
    <property type="match status" value="1"/>
</dbReference>
<dbReference type="InterPro" id="IPR004841">
    <property type="entry name" value="AA-permease/SLC12A_dom"/>
</dbReference>
<evidence type="ECO:0000256" key="6">
    <source>
        <dbReference type="SAM" id="Phobius"/>
    </source>
</evidence>
<gene>
    <name evidence="8" type="primary">CAT9_1</name>
    <name evidence="8" type="ORF">CK203_041301</name>
</gene>
<keyword evidence="3 6" id="KW-0812">Transmembrane</keyword>
<dbReference type="GO" id="GO:0016020">
    <property type="term" value="C:membrane"/>
    <property type="evidence" value="ECO:0007669"/>
    <property type="project" value="UniProtKB-SubCell"/>
</dbReference>
<dbReference type="PANTHER" id="PTHR43243:SF45">
    <property type="entry name" value="CATIONIC AMINO ACID TRANSPORTER 9, CHLOROPLASTIC"/>
    <property type="match status" value="1"/>
</dbReference>
<reference evidence="8 9" key="1">
    <citation type="journal article" date="2018" name="PLoS Genet.">
        <title>Population sequencing reveals clonal diversity and ancestral inbreeding in the grapevine cultivar Chardonnay.</title>
        <authorList>
            <person name="Roach M.J."/>
            <person name="Johnson D.L."/>
            <person name="Bohlmann J."/>
            <person name="van Vuuren H.J."/>
            <person name="Jones S.J."/>
            <person name="Pretorius I.S."/>
            <person name="Schmidt S.A."/>
            <person name="Borneman A.R."/>
        </authorList>
    </citation>
    <scope>NUCLEOTIDE SEQUENCE [LARGE SCALE GENOMIC DNA]</scope>
    <source>
        <strain evidence="9">cv. Chardonnay</strain>
        <tissue evidence="8">Leaf</tissue>
    </source>
</reference>
<keyword evidence="5 6" id="KW-0472">Membrane</keyword>
<dbReference type="Proteomes" id="UP000288805">
    <property type="component" value="Unassembled WGS sequence"/>
</dbReference>
<evidence type="ECO:0000313" key="8">
    <source>
        <dbReference type="EMBL" id="RVW84486.1"/>
    </source>
</evidence>
<comment type="subcellular location">
    <subcellularLocation>
        <location evidence="1">Membrane</location>
        <topology evidence="1">Multi-pass membrane protein</topology>
    </subcellularLocation>
</comment>
<dbReference type="Gene3D" id="1.20.1740.10">
    <property type="entry name" value="Amino acid/polyamine transporter I"/>
    <property type="match status" value="1"/>
</dbReference>
<evidence type="ECO:0000256" key="5">
    <source>
        <dbReference type="ARBA" id="ARBA00023136"/>
    </source>
</evidence>